<dbReference type="CDD" id="cd00096">
    <property type="entry name" value="Ig"/>
    <property type="match status" value="1"/>
</dbReference>
<dbReference type="InterPro" id="IPR003599">
    <property type="entry name" value="Ig_sub"/>
</dbReference>
<dbReference type="SMART" id="SM00409">
    <property type="entry name" value="IG"/>
    <property type="match status" value="7"/>
</dbReference>
<dbReference type="InterPro" id="IPR013098">
    <property type="entry name" value="Ig_I-set"/>
</dbReference>
<feature type="region of interest" description="Disordered" evidence="11">
    <location>
        <begin position="1148"/>
        <end position="1171"/>
    </location>
</feature>
<feature type="transmembrane region" description="Helical" evidence="12">
    <location>
        <begin position="1116"/>
        <end position="1138"/>
    </location>
</feature>
<evidence type="ECO:0000313" key="16">
    <source>
        <dbReference type="RefSeq" id="XP_038848677.1"/>
    </source>
</evidence>
<keyword evidence="15" id="KW-1185">Reference proteome</keyword>
<dbReference type="PANTHER" id="PTHR11640:SF136">
    <property type="entry name" value="NEPHRIN"/>
    <property type="match status" value="1"/>
</dbReference>
<evidence type="ECO:0000256" key="5">
    <source>
        <dbReference type="ARBA" id="ARBA00022737"/>
    </source>
</evidence>
<dbReference type="InterPro" id="IPR013162">
    <property type="entry name" value="CD80_C2-set"/>
</dbReference>
<evidence type="ECO:0000256" key="4">
    <source>
        <dbReference type="ARBA" id="ARBA00022729"/>
    </source>
</evidence>
<name>A0A8U0QU58_SALNM</name>
<feature type="domain" description="Ig-like" evidence="13">
    <location>
        <begin position="797"/>
        <end position="884"/>
    </location>
</feature>
<keyword evidence="7 12" id="KW-0472">Membrane</keyword>
<evidence type="ECO:0000256" key="2">
    <source>
        <dbReference type="ARBA" id="ARBA00008637"/>
    </source>
</evidence>
<dbReference type="GO" id="GO:0005911">
    <property type="term" value="C:cell-cell junction"/>
    <property type="evidence" value="ECO:0007669"/>
    <property type="project" value="TreeGrafter"/>
</dbReference>
<evidence type="ECO:0000256" key="9">
    <source>
        <dbReference type="ARBA" id="ARBA00023180"/>
    </source>
</evidence>
<dbReference type="InterPro" id="IPR036179">
    <property type="entry name" value="Ig-like_dom_sf"/>
</dbReference>
<feature type="domain" description="Ig-like" evidence="13">
    <location>
        <begin position="404"/>
        <end position="499"/>
    </location>
</feature>
<feature type="domain" description="Fibronectin type-III" evidence="14">
    <location>
        <begin position="998"/>
        <end position="1092"/>
    </location>
</feature>
<dbReference type="PROSITE" id="PS50835">
    <property type="entry name" value="IG_LIKE"/>
    <property type="match status" value="8"/>
</dbReference>
<accession>A0A8U0QU58</accession>
<dbReference type="InterPro" id="IPR003598">
    <property type="entry name" value="Ig_sub2"/>
</dbReference>
<keyword evidence="3 12" id="KW-0812">Transmembrane</keyword>
<evidence type="ECO:0000259" key="14">
    <source>
        <dbReference type="PROSITE" id="PS50853"/>
    </source>
</evidence>
<keyword evidence="4" id="KW-0732">Signal</keyword>
<feature type="region of interest" description="Disordered" evidence="11">
    <location>
        <begin position="37"/>
        <end position="56"/>
    </location>
</feature>
<dbReference type="Pfam" id="PF07679">
    <property type="entry name" value="I-set"/>
    <property type="match status" value="3"/>
</dbReference>
<evidence type="ECO:0000256" key="6">
    <source>
        <dbReference type="ARBA" id="ARBA00022989"/>
    </source>
</evidence>
<dbReference type="RefSeq" id="XP_038848677.1">
    <property type="nucleotide sequence ID" value="XM_038992749.1"/>
</dbReference>
<feature type="region of interest" description="Disordered" evidence="11">
    <location>
        <begin position="1267"/>
        <end position="1316"/>
    </location>
</feature>
<dbReference type="InterPro" id="IPR013783">
    <property type="entry name" value="Ig-like_fold"/>
</dbReference>
<evidence type="ECO:0000313" key="15">
    <source>
        <dbReference type="Proteomes" id="UP000808372"/>
    </source>
</evidence>
<dbReference type="InterPro" id="IPR051275">
    <property type="entry name" value="Cell_adhesion_signaling"/>
</dbReference>
<sequence>MMMQGAGCDECRDVRNQGGPPKTSSYKGHGLTGARVAGQSRGISPFQNRERAESGANIRLVGPQPRVRQGILRLTNMVLYTSDECSHETRGVVEVGAQQAFRTQPKNMTVRAGTTLMLKCEVLRPSGVVQWVKDGLLLGPQQRLPGFPRYSLLGDPKRGQYYLQIEKTELEDDAPYECQVGQSESSRAIISHTAWINVQIPPSKPYFELETTDPWVAGKSYTVTCIAPDAKPEAVITLFKDGVELTGVESFPMPGSEDKLQNTHATKEYVFLSSDNGRELVCRAKNPALPRALETSLVMNVYFPPQHPVIQGLDREGLVKRGTMLKLVCVSQGGNPLATLHWTKNGEVISTSWEVDTESRRAISHLTLQVKPQDNQAELRCESVNQVTPVPLSSSRKITVLFEPEKVMVLGLFEAREGEEVTLCCYTSSSNPPVHIRWWLGFRELNTTVVNVEEGDHGGKKTMSNLTHIVSREENGLPLTCETFNKGTRFSKSQSNNLIVFYPPQKVWIEAPPPGLPLRSGTIIRLICFSIGGSPKGTLNWYKDGKALSDYPKQVPSDKGVSKELAVRLQPSDNMATYRCNATNKAKMVLNASVKLMVQFPAVSVTIIAKQKELRRGQNLSLDCLSGSSNPQANISWSLGPTRLKGVDLSPKNTTFGGVSVCSTLSLPLSSQHHGQRITCQAYSSLLSEGVNTFYKLNVLYPPEFSPDHPQKIQVVEDETAILPLLVSANPDDVSCSWLYRKEELHKEMDPRYHFTESTAFEIWNVTRRDTGVYTVNCTNEVGSDNTTITLDVQYAPSVKMEKDPVYVDVGETADLFCVADANPIINTDMFSWKWLGEGEMEEMGEQSQDEATGQLTIQGATRAHAGRYQCTADNNIEPPASVAVQLVVRFKPELQKGAQWNKVASRGDGTRTAEVVCQGEGIPRLHFSWAKNGVPIDFIHPRYQEKTVREGSLHTSTVTVVNVSAALDYAVFTCTARNTLGEDTLNIQLLSTNQPDPPSEFRLVSFTHASATLEWIPGFDGGLEQRFRVRYRWADSVSFLYVDVFPPRANIFIVTGLSPATTYNFSVNALNSMGESGYADNNSVLTITTEEWEGAVQEEDPSGEETTGLSLYQTVIMAVVGGAPLLALNWLGCFLCLRWKKRRGQTESKGSVSDGKKSEGDGSTVSTASGSTRYEVRELVNPAAQCTLLIDSGSEPDSSVYESYAGESSHYYYPTSDYHPSLYPHPEGAQGQDGRRYPLEPIGHEYEEVGDWGMYQDVLGLSLPLPPSQFDPRLPEQRREWRPPSPSYPQLSSPTGKWEGHDCPAAANQKEGSGG</sequence>
<dbReference type="PANTHER" id="PTHR11640">
    <property type="entry name" value="NEPHRIN"/>
    <property type="match status" value="1"/>
</dbReference>
<dbReference type="GO" id="GO:0050839">
    <property type="term" value="F:cell adhesion molecule binding"/>
    <property type="evidence" value="ECO:0007669"/>
    <property type="project" value="TreeGrafter"/>
</dbReference>
<dbReference type="SMART" id="SM00408">
    <property type="entry name" value="IGc2"/>
    <property type="match status" value="5"/>
</dbReference>
<feature type="domain" description="Ig-like" evidence="13">
    <location>
        <begin position="504"/>
        <end position="591"/>
    </location>
</feature>
<evidence type="ECO:0000256" key="12">
    <source>
        <dbReference type="SAM" id="Phobius"/>
    </source>
</evidence>
<dbReference type="FunFam" id="2.60.40.10:FF:000077">
    <property type="entry name" value="Kirre like nephrin family adhesion molecule 3"/>
    <property type="match status" value="1"/>
</dbReference>
<reference evidence="16" key="1">
    <citation type="submission" date="2025-08" db="UniProtKB">
        <authorList>
            <consortium name="RefSeq"/>
        </authorList>
    </citation>
    <scope>IDENTIFICATION</scope>
    <source>
        <tissue evidence="16">White muscle</tissue>
    </source>
</reference>
<dbReference type="Gene3D" id="2.60.40.10">
    <property type="entry name" value="Immunoglobulins"/>
    <property type="match status" value="10"/>
</dbReference>
<dbReference type="SUPFAM" id="SSF48726">
    <property type="entry name" value="Immunoglobulin"/>
    <property type="match status" value="9"/>
</dbReference>
<feature type="compositionally biased region" description="Polar residues" evidence="11">
    <location>
        <begin position="1162"/>
        <end position="1171"/>
    </location>
</feature>
<keyword evidence="9" id="KW-0325">Glycoprotein</keyword>
<evidence type="ECO:0000256" key="1">
    <source>
        <dbReference type="ARBA" id="ARBA00004479"/>
    </source>
</evidence>
<organism evidence="15 16">
    <name type="scientific">Salvelinus namaycush</name>
    <name type="common">Lake trout</name>
    <name type="synonym">Salmo namaycush</name>
    <dbReference type="NCBI Taxonomy" id="8040"/>
    <lineage>
        <taxon>Eukaryota</taxon>
        <taxon>Metazoa</taxon>
        <taxon>Chordata</taxon>
        <taxon>Craniata</taxon>
        <taxon>Vertebrata</taxon>
        <taxon>Euteleostomi</taxon>
        <taxon>Actinopterygii</taxon>
        <taxon>Neopterygii</taxon>
        <taxon>Teleostei</taxon>
        <taxon>Protacanthopterygii</taxon>
        <taxon>Salmoniformes</taxon>
        <taxon>Salmonidae</taxon>
        <taxon>Salmoninae</taxon>
        <taxon>Salvelinus</taxon>
    </lineage>
</organism>
<keyword evidence="5" id="KW-0677">Repeat</keyword>
<dbReference type="SMART" id="SM00060">
    <property type="entry name" value="FN3"/>
    <property type="match status" value="1"/>
</dbReference>
<dbReference type="FunFam" id="2.60.40.10:FF:000405">
    <property type="entry name" value="nephrin isoform X1"/>
    <property type="match status" value="1"/>
</dbReference>
<dbReference type="FunFam" id="2.60.40.10:FF:000719">
    <property type="entry name" value="nephrin isoform X1"/>
    <property type="match status" value="1"/>
</dbReference>
<feature type="domain" description="Ig-like" evidence="13">
    <location>
        <begin position="703"/>
        <end position="790"/>
    </location>
</feature>
<dbReference type="SUPFAM" id="SSF49265">
    <property type="entry name" value="Fibronectin type III"/>
    <property type="match status" value="1"/>
</dbReference>
<evidence type="ECO:0000256" key="8">
    <source>
        <dbReference type="ARBA" id="ARBA00023157"/>
    </source>
</evidence>
<feature type="compositionally biased region" description="Basic and acidic residues" evidence="11">
    <location>
        <begin position="1274"/>
        <end position="1283"/>
    </location>
</feature>
<evidence type="ECO:0000259" key="13">
    <source>
        <dbReference type="PROSITE" id="PS50835"/>
    </source>
</evidence>
<dbReference type="InterPro" id="IPR003961">
    <property type="entry name" value="FN3_dom"/>
</dbReference>
<feature type="region of interest" description="Disordered" evidence="11">
    <location>
        <begin position="1"/>
        <end position="32"/>
    </location>
</feature>
<keyword evidence="6 12" id="KW-1133">Transmembrane helix</keyword>
<dbReference type="Pfam" id="PF00041">
    <property type="entry name" value="fn3"/>
    <property type="match status" value="1"/>
</dbReference>
<keyword evidence="8" id="KW-1015">Disulfide bond</keyword>
<dbReference type="Pfam" id="PF08205">
    <property type="entry name" value="C2-set_2"/>
    <property type="match status" value="4"/>
</dbReference>
<dbReference type="CDD" id="cd00063">
    <property type="entry name" value="FN3"/>
    <property type="match status" value="1"/>
</dbReference>
<dbReference type="GeneID" id="120047219"/>
<gene>
    <name evidence="16" type="primary">nphs1</name>
</gene>
<protein>
    <submittedName>
        <fullName evidence="16">Nephrin</fullName>
    </submittedName>
</protein>
<dbReference type="GO" id="GO:0098609">
    <property type="term" value="P:cell-cell adhesion"/>
    <property type="evidence" value="ECO:0007669"/>
    <property type="project" value="TreeGrafter"/>
</dbReference>
<dbReference type="CTD" id="4868"/>
<dbReference type="InterPro" id="IPR007110">
    <property type="entry name" value="Ig-like_dom"/>
</dbReference>
<feature type="domain" description="Ig-like" evidence="13">
    <location>
        <begin position="99"/>
        <end position="191"/>
    </location>
</feature>
<keyword evidence="10" id="KW-0393">Immunoglobulin domain</keyword>
<dbReference type="Pfam" id="PF13927">
    <property type="entry name" value="Ig_3"/>
    <property type="match status" value="1"/>
</dbReference>
<evidence type="ECO:0000256" key="3">
    <source>
        <dbReference type="ARBA" id="ARBA00022692"/>
    </source>
</evidence>
<evidence type="ECO:0000256" key="10">
    <source>
        <dbReference type="ARBA" id="ARBA00023319"/>
    </source>
</evidence>
<evidence type="ECO:0000256" key="11">
    <source>
        <dbReference type="SAM" id="MobiDB-lite"/>
    </source>
</evidence>
<dbReference type="GO" id="GO:0005886">
    <property type="term" value="C:plasma membrane"/>
    <property type="evidence" value="ECO:0007669"/>
    <property type="project" value="TreeGrafter"/>
</dbReference>
<evidence type="ECO:0000256" key="7">
    <source>
        <dbReference type="ARBA" id="ARBA00023136"/>
    </source>
</evidence>
<feature type="domain" description="Ig-like" evidence="13">
    <location>
        <begin position="893"/>
        <end position="987"/>
    </location>
</feature>
<proteinExistence type="inferred from homology"/>
<dbReference type="InterPro" id="IPR036116">
    <property type="entry name" value="FN3_sf"/>
</dbReference>
<dbReference type="KEGG" id="snh:120047219"/>
<comment type="subcellular location">
    <subcellularLocation>
        <location evidence="1">Membrane</location>
        <topology evidence="1">Single-pass type I membrane protein</topology>
    </subcellularLocation>
</comment>
<dbReference type="Proteomes" id="UP000808372">
    <property type="component" value="Chromosome 5"/>
</dbReference>
<comment type="similarity">
    <text evidence="2">Belongs to the immunoglobulin superfamily.</text>
</comment>
<feature type="domain" description="Ig-like" evidence="13">
    <location>
        <begin position="601"/>
        <end position="698"/>
    </location>
</feature>
<feature type="domain" description="Ig-like" evidence="13">
    <location>
        <begin position="308"/>
        <end position="399"/>
    </location>
</feature>
<dbReference type="PROSITE" id="PS50853">
    <property type="entry name" value="FN3"/>
    <property type="match status" value="1"/>
</dbReference>